<comment type="pathway">
    <text evidence="2 9">Glycan metabolism; pectin degradation; 2-dehydro-3-deoxy-D-gluconate from pectin: step 1/5.</text>
</comment>
<evidence type="ECO:0000256" key="3">
    <source>
        <dbReference type="ARBA" id="ARBA00006027"/>
    </source>
</evidence>
<evidence type="ECO:0000256" key="9">
    <source>
        <dbReference type="RuleBase" id="RU000589"/>
    </source>
</evidence>
<reference evidence="12" key="1">
    <citation type="submission" date="2022-08" db="EMBL/GenBank/DDBJ databases">
        <authorList>
            <person name="Gutierrez-Valencia J."/>
        </authorList>
    </citation>
    <scope>NUCLEOTIDE SEQUENCE</scope>
</reference>
<dbReference type="PROSITE" id="PS00503">
    <property type="entry name" value="PECTINESTERASE_2"/>
    <property type="match status" value="1"/>
</dbReference>
<feature type="chain" id="PRO_5043102613" description="Pectinesterase" evidence="9">
    <location>
        <begin position="24"/>
        <end position="578"/>
    </location>
</feature>
<dbReference type="FunFam" id="2.160.20.10:FF:000001">
    <property type="entry name" value="Pectinesterase"/>
    <property type="match status" value="1"/>
</dbReference>
<evidence type="ECO:0000313" key="12">
    <source>
        <dbReference type="EMBL" id="CAI0439231.1"/>
    </source>
</evidence>
<gene>
    <name evidence="12" type="ORF">LITE_LOCUS26078</name>
</gene>
<dbReference type="PANTHER" id="PTHR31707">
    <property type="entry name" value="PECTINESTERASE"/>
    <property type="match status" value="1"/>
</dbReference>
<dbReference type="Gene3D" id="1.20.140.40">
    <property type="entry name" value="Invertase/pectin methylesterase inhibitor family protein"/>
    <property type="match status" value="1"/>
</dbReference>
<feature type="region of interest" description="Disordered" evidence="10">
    <location>
        <begin position="232"/>
        <end position="252"/>
    </location>
</feature>
<feature type="domain" description="Pectinesterase inhibitor" evidence="11">
    <location>
        <begin position="33"/>
        <end position="216"/>
    </location>
</feature>
<dbReference type="InterPro" id="IPR006501">
    <property type="entry name" value="Pectinesterase_inhib_dom"/>
</dbReference>
<keyword evidence="9" id="KW-0964">Secreted</keyword>
<dbReference type="SUPFAM" id="SSF51126">
    <property type="entry name" value="Pectin lyase-like"/>
    <property type="match status" value="1"/>
</dbReference>
<dbReference type="AlphaFoldDB" id="A0AAV0LYR7"/>
<dbReference type="InterPro" id="IPR012334">
    <property type="entry name" value="Pectin_lyas_fold"/>
</dbReference>
<sequence length="578" mass="63702">MTRKRIGPALCLILIHAAAVAIAENGHNSTLIATRLTVARMCASTDYKQACEETLRPVNATNDPKEFIKAAITATIEATERSFNLSAALTEKINVGRRREKNTTAIRGLRMALEDCRDLLSDAVSELQESLSFLANSSQLLTPRANNVSAAADDSRHVITELQNWLSAVVSYQYTCLDHLVERSQKLKLGQPNSFGSVMKGGLGRATRLTSNALAMVNEIARSLGLVTSLGRTQREHHKGGRKHLMTTRRRRRRGRRMLDEGFSFEIVVAQDGSGQFTTISEALAAYDREKVEDTGGYYVVYVKEGVYKEHVTVRKDQRNVFMFGDGARRTIVTGNRSNRDGFRTMKTATFEALGPGFIAQSMGFENTAGPEGHQAVALRVQGDKSAFIDCAIDGYQDSLYCHAHRQFYHNCEISGTIDFIFGYAAAVIQNSVITIRRPIGSQQNAVIAQGRAIEQQTTGIVLQNCRIVAEDGGVPPSYLGRPWKAYSRAVVMESEIGGVIRPEGWMPWLGDLYLDTLCFEEYGNSGAGAATGGRVKWKGFRVVGKDEAVHFTPGEFIQGEEWLDEKIDGKISFGLSH</sequence>
<proteinExistence type="inferred from homology"/>
<evidence type="ECO:0000259" key="11">
    <source>
        <dbReference type="SMART" id="SM00856"/>
    </source>
</evidence>
<keyword evidence="9" id="KW-0732">Signal</keyword>
<dbReference type="Pfam" id="PF01095">
    <property type="entry name" value="Pectinesterase"/>
    <property type="match status" value="1"/>
</dbReference>
<dbReference type="InterPro" id="IPR033131">
    <property type="entry name" value="Pectinesterase_Asp_AS"/>
</dbReference>
<dbReference type="GO" id="GO:0004857">
    <property type="term" value="F:enzyme inhibitor activity"/>
    <property type="evidence" value="ECO:0007669"/>
    <property type="project" value="InterPro"/>
</dbReference>
<dbReference type="SMART" id="SM00856">
    <property type="entry name" value="PMEI"/>
    <property type="match status" value="1"/>
</dbReference>
<dbReference type="EMBL" id="CAMGYJ010000006">
    <property type="protein sequence ID" value="CAI0439231.1"/>
    <property type="molecule type" value="Genomic_DNA"/>
</dbReference>
<evidence type="ECO:0000256" key="5">
    <source>
        <dbReference type="ARBA" id="ARBA00022512"/>
    </source>
</evidence>
<comment type="caution">
    <text evidence="12">The sequence shown here is derived from an EMBL/GenBank/DDBJ whole genome shotgun (WGS) entry which is preliminary data.</text>
</comment>
<keyword evidence="6 9" id="KW-0378">Hydrolase</keyword>
<evidence type="ECO:0000313" key="13">
    <source>
        <dbReference type="Proteomes" id="UP001154282"/>
    </source>
</evidence>
<evidence type="ECO:0000256" key="10">
    <source>
        <dbReference type="SAM" id="MobiDB-lite"/>
    </source>
</evidence>
<dbReference type="GO" id="GO:0045490">
    <property type="term" value="P:pectin catabolic process"/>
    <property type="evidence" value="ECO:0007669"/>
    <property type="project" value="UniProtKB-UniRule"/>
</dbReference>
<protein>
    <recommendedName>
        <fullName evidence="9">Pectinesterase</fullName>
        <ecNumber evidence="9">3.1.1.11</ecNumber>
    </recommendedName>
</protein>
<evidence type="ECO:0000256" key="8">
    <source>
        <dbReference type="PROSITE-ProRule" id="PRU10040"/>
    </source>
</evidence>
<dbReference type="Gene3D" id="2.160.20.10">
    <property type="entry name" value="Single-stranded right-handed beta-helix, Pectin lyase-like"/>
    <property type="match status" value="1"/>
</dbReference>
<dbReference type="GO" id="GO:0042545">
    <property type="term" value="P:cell wall modification"/>
    <property type="evidence" value="ECO:0007669"/>
    <property type="project" value="UniProtKB-UniRule"/>
</dbReference>
<organism evidence="12 13">
    <name type="scientific">Linum tenue</name>
    <dbReference type="NCBI Taxonomy" id="586396"/>
    <lineage>
        <taxon>Eukaryota</taxon>
        <taxon>Viridiplantae</taxon>
        <taxon>Streptophyta</taxon>
        <taxon>Embryophyta</taxon>
        <taxon>Tracheophyta</taxon>
        <taxon>Spermatophyta</taxon>
        <taxon>Magnoliopsida</taxon>
        <taxon>eudicotyledons</taxon>
        <taxon>Gunneridae</taxon>
        <taxon>Pentapetalae</taxon>
        <taxon>rosids</taxon>
        <taxon>fabids</taxon>
        <taxon>Malpighiales</taxon>
        <taxon>Linaceae</taxon>
        <taxon>Linum</taxon>
    </lineage>
</organism>
<dbReference type="SUPFAM" id="SSF101148">
    <property type="entry name" value="Plant invertase/pectin methylesterase inhibitor"/>
    <property type="match status" value="1"/>
</dbReference>
<feature type="signal peptide" evidence="9">
    <location>
        <begin position="1"/>
        <end position="23"/>
    </location>
</feature>
<dbReference type="PROSITE" id="PS00800">
    <property type="entry name" value="PECTINESTERASE_1"/>
    <property type="match status" value="1"/>
</dbReference>
<comment type="function">
    <text evidence="9">Acts in the modification of cell walls via demethylesterification of cell wall pectin.</text>
</comment>
<evidence type="ECO:0000256" key="4">
    <source>
        <dbReference type="ARBA" id="ARBA00007786"/>
    </source>
</evidence>
<accession>A0AAV0LYR7</accession>
<dbReference type="CDD" id="cd15798">
    <property type="entry name" value="PMEI-like_3"/>
    <property type="match status" value="1"/>
</dbReference>
<dbReference type="EC" id="3.1.1.11" evidence="9"/>
<evidence type="ECO:0000256" key="6">
    <source>
        <dbReference type="ARBA" id="ARBA00022801"/>
    </source>
</evidence>
<keyword evidence="5 9" id="KW-0134">Cell wall</keyword>
<evidence type="ECO:0000256" key="2">
    <source>
        <dbReference type="ARBA" id="ARBA00005184"/>
    </source>
</evidence>
<dbReference type="GO" id="GO:0030599">
    <property type="term" value="F:pectinesterase activity"/>
    <property type="evidence" value="ECO:0007669"/>
    <property type="project" value="UniProtKB-UniRule"/>
</dbReference>
<evidence type="ECO:0000256" key="7">
    <source>
        <dbReference type="ARBA" id="ARBA00023085"/>
    </source>
</evidence>
<evidence type="ECO:0000256" key="1">
    <source>
        <dbReference type="ARBA" id="ARBA00004191"/>
    </source>
</evidence>
<comment type="similarity">
    <text evidence="4">In the C-terminal section; belongs to the pectinesterase family.</text>
</comment>
<dbReference type="InterPro" id="IPR018040">
    <property type="entry name" value="Pectinesterase_Tyr_AS"/>
</dbReference>
<feature type="compositionally biased region" description="Basic residues" evidence="10">
    <location>
        <begin position="235"/>
        <end position="252"/>
    </location>
</feature>
<dbReference type="InterPro" id="IPR035513">
    <property type="entry name" value="Invertase/methylesterase_inhib"/>
</dbReference>
<keyword evidence="13" id="KW-1185">Reference proteome</keyword>
<keyword evidence="7 9" id="KW-0063">Aspartyl esterase</keyword>
<dbReference type="Pfam" id="PF04043">
    <property type="entry name" value="PMEI"/>
    <property type="match status" value="1"/>
</dbReference>
<dbReference type="InterPro" id="IPR000070">
    <property type="entry name" value="Pectinesterase_cat"/>
</dbReference>
<keyword evidence="9" id="KW-0961">Cell wall biogenesis/degradation</keyword>
<comment type="subcellular location">
    <subcellularLocation>
        <location evidence="1 9">Secreted</location>
        <location evidence="1 9">Cell wall</location>
    </subcellularLocation>
</comment>
<dbReference type="NCBIfam" id="TIGR01614">
    <property type="entry name" value="PME_inhib"/>
    <property type="match status" value="1"/>
</dbReference>
<feature type="active site" evidence="8">
    <location>
        <position position="419"/>
    </location>
</feature>
<dbReference type="InterPro" id="IPR011050">
    <property type="entry name" value="Pectin_lyase_fold/virulence"/>
</dbReference>
<dbReference type="Proteomes" id="UP001154282">
    <property type="component" value="Unassembled WGS sequence"/>
</dbReference>
<name>A0AAV0LYR7_9ROSI</name>
<comment type="similarity">
    <text evidence="3">In the N-terminal section; belongs to the PMEI family.</text>
</comment>
<comment type="catalytic activity">
    <reaction evidence="9">
        <text>[(1-&gt;4)-alpha-D-galacturonosyl methyl ester](n) + n H2O = [(1-&gt;4)-alpha-D-galacturonosyl](n) + n methanol + n H(+)</text>
        <dbReference type="Rhea" id="RHEA:22380"/>
        <dbReference type="Rhea" id="RHEA-COMP:14570"/>
        <dbReference type="Rhea" id="RHEA-COMP:14573"/>
        <dbReference type="ChEBI" id="CHEBI:15377"/>
        <dbReference type="ChEBI" id="CHEBI:15378"/>
        <dbReference type="ChEBI" id="CHEBI:17790"/>
        <dbReference type="ChEBI" id="CHEBI:140522"/>
        <dbReference type="ChEBI" id="CHEBI:140523"/>
        <dbReference type="EC" id="3.1.1.11"/>
    </reaction>
</comment>